<dbReference type="AlphaFoldDB" id="A0A7X0C4T6"/>
<organism evidence="2 3">
    <name type="scientific">Nonomuraea muscovyensis</name>
    <dbReference type="NCBI Taxonomy" id="1124761"/>
    <lineage>
        <taxon>Bacteria</taxon>
        <taxon>Bacillati</taxon>
        <taxon>Actinomycetota</taxon>
        <taxon>Actinomycetes</taxon>
        <taxon>Streptosporangiales</taxon>
        <taxon>Streptosporangiaceae</taxon>
        <taxon>Nonomuraea</taxon>
    </lineage>
</organism>
<evidence type="ECO:0000256" key="1">
    <source>
        <dbReference type="SAM" id="MobiDB-lite"/>
    </source>
</evidence>
<feature type="compositionally biased region" description="Basic and acidic residues" evidence="1">
    <location>
        <begin position="53"/>
        <end position="69"/>
    </location>
</feature>
<comment type="caution">
    <text evidence="2">The sequence shown here is derived from an EMBL/GenBank/DDBJ whole genome shotgun (WGS) entry which is preliminary data.</text>
</comment>
<dbReference type="EMBL" id="JACHJB010000002">
    <property type="protein sequence ID" value="MBB6348534.1"/>
    <property type="molecule type" value="Genomic_DNA"/>
</dbReference>
<evidence type="ECO:0000313" key="3">
    <source>
        <dbReference type="Proteomes" id="UP000583800"/>
    </source>
</evidence>
<name>A0A7X0C4T6_9ACTN</name>
<proteinExistence type="predicted"/>
<evidence type="ECO:0000313" key="2">
    <source>
        <dbReference type="EMBL" id="MBB6348534.1"/>
    </source>
</evidence>
<accession>A0A7X0C4T6</accession>
<keyword evidence="3" id="KW-1185">Reference proteome</keyword>
<gene>
    <name evidence="2" type="ORF">FHU36_005079</name>
</gene>
<feature type="region of interest" description="Disordered" evidence="1">
    <location>
        <begin position="1"/>
        <end position="76"/>
    </location>
</feature>
<dbReference type="Proteomes" id="UP000583800">
    <property type="component" value="Unassembled WGS sequence"/>
</dbReference>
<protein>
    <submittedName>
        <fullName evidence="2">Uncharacterized protein</fullName>
    </submittedName>
</protein>
<sequence>MFAGSSPSPGREREAALGVAGPVPSSEAEPDSVRVARNATGPVVSQRIHRRDRRSEGGDISHGGRDARIGSEPCLM</sequence>
<reference evidence="2 3" key="1">
    <citation type="submission" date="2020-08" db="EMBL/GenBank/DDBJ databases">
        <title>Sequencing the genomes of 1000 actinobacteria strains.</title>
        <authorList>
            <person name="Klenk H.-P."/>
        </authorList>
    </citation>
    <scope>NUCLEOTIDE SEQUENCE [LARGE SCALE GENOMIC DNA]</scope>
    <source>
        <strain evidence="2 3">DSM 45913</strain>
    </source>
</reference>